<protein>
    <submittedName>
        <fullName evidence="1">Uncharacterized protein</fullName>
    </submittedName>
</protein>
<accession>A0A1Y3BMB9</accession>
<feature type="non-terminal residue" evidence="1">
    <location>
        <position position="127"/>
    </location>
</feature>
<sequence>MKQLGFDEYHYEPYFFMKQNDQTKIVKNPGESAAQWLMEKNIIGKQETIKQLEQLTQKPDDDILQKRFEDLQSLKEVIESFQPDLFMIDHMALEPIIVNSGKPWIKIISVAPLIYLQDFDHLPPAWS</sequence>
<name>A0A1Y3BMB9_EURMA</name>
<dbReference type="AlphaFoldDB" id="A0A1Y3BMB9"/>
<reference evidence="1 2" key="1">
    <citation type="submission" date="2017-03" db="EMBL/GenBank/DDBJ databases">
        <title>Genome Survey of Euroglyphus maynei.</title>
        <authorList>
            <person name="Arlian L.G."/>
            <person name="Morgan M.S."/>
            <person name="Rider S.D."/>
        </authorList>
    </citation>
    <scope>NUCLEOTIDE SEQUENCE [LARGE SCALE GENOMIC DNA]</scope>
    <source>
        <strain evidence="1">Arlian Lab</strain>
        <tissue evidence="1">Whole body</tissue>
    </source>
</reference>
<gene>
    <name evidence="1" type="ORF">BLA29_013298</name>
</gene>
<proteinExistence type="predicted"/>
<comment type="caution">
    <text evidence="1">The sequence shown here is derived from an EMBL/GenBank/DDBJ whole genome shotgun (WGS) entry which is preliminary data.</text>
</comment>
<dbReference type="EMBL" id="MUJZ01015895">
    <property type="protein sequence ID" value="OTF80953.1"/>
    <property type="molecule type" value="Genomic_DNA"/>
</dbReference>
<organism evidence="1 2">
    <name type="scientific">Euroglyphus maynei</name>
    <name type="common">Mayne's house dust mite</name>
    <dbReference type="NCBI Taxonomy" id="6958"/>
    <lineage>
        <taxon>Eukaryota</taxon>
        <taxon>Metazoa</taxon>
        <taxon>Ecdysozoa</taxon>
        <taxon>Arthropoda</taxon>
        <taxon>Chelicerata</taxon>
        <taxon>Arachnida</taxon>
        <taxon>Acari</taxon>
        <taxon>Acariformes</taxon>
        <taxon>Sarcoptiformes</taxon>
        <taxon>Astigmata</taxon>
        <taxon>Psoroptidia</taxon>
        <taxon>Analgoidea</taxon>
        <taxon>Pyroglyphidae</taxon>
        <taxon>Pyroglyphinae</taxon>
        <taxon>Euroglyphus</taxon>
    </lineage>
</organism>
<dbReference type="Proteomes" id="UP000194236">
    <property type="component" value="Unassembled WGS sequence"/>
</dbReference>
<keyword evidence="2" id="KW-1185">Reference proteome</keyword>
<evidence type="ECO:0000313" key="2">
    <source>
        <dbReference type="Proteomes" id="UP000194236"/>
    </source>
</evidence>
<evidence type="ECO:0000313" key="1">
    <source>
        <dbReference type="EMBL" id="OTF80953.1"/>
    </source>
</evidence>